<evidence type="ECO:0000313" key="3">
    <source>
        <dbReference type="Proteomes" id="UP001237642"/>
    </source>
</evidence>
<dbReference type="EMBL" id="JAUIZM010000006">
    <property type="protein sequence ID" value="KAK1380183.1"/>
    <property type="molecule type" value="Genomic_DNA"/>
</dbReference>
<comment type="caution">
    <text evidence="2">The sequence shown here is derived from an EMBL/GenBank/DDBJ whole genome shotgun (WGS) entry which is preliminary data.</text>
</comment>
<dbReference type="Proteomes" id="UP001237642">
    <property type="component" value="Unassembled WGS sequence"/>
</dbReference>
<evidence type="ECO:0000313" key="2">
    <source>
        <dbReference type="EMBL" id="KAK1380183.1"/>
    </source>
</evidence>
<accession>A0AAD8I7H2</accession>
<feature type="compositionally biased region" description="Acidic residues" evidence="1">
    <location>
        <begin position="71"/>
        <end position="101"/>
    </location>
</feature>
<evidence type="ECO:0000256" key="1">
    <source>
        <dbReference type="SAM" id="MobiDB-lite"/>
    </source>
</evidence>
<sequence>MTTACEIPMGDVSPYVSGNKRRLDMIDESGALPLHLSEYALHDYNMTQYAHSGYTLKQDGFYENIMGKESDYEDNDDDEGEEDNLSDSYEDDPNIDSDSDVEDHSQKILLEDSESVVEDRSQKILLQFQKKGTQENISSLGDKVHRKSLSEWSLSESKKKDTRTGVRYYCHVDTHFTPMEQKYKGSELSKEIESFRRDVAKSDGFEVGHYPLMDAAGIRGTSIFKFYDCENKPLGPTDMNELVCLSRLAICIYNMKKNTRFGNVKVLKAMTFGGTGTSLFHMQRLRLSLLGSSPTDYRLCGFKE</sequence>
<gene>
    <name evidence="2" type="ORF">POM88_026927</name>
</gene>
<protein>
    <submittedName>
        <fullName evidence="2">Uncharacterized protein</fullName>
    </submittedName>
</protein>
<proteinExistence type="predicted"/>
<feature type="region of interest" description="Disordered" evidence="1">
    <location>
        <begin position="68"/>
        <end position="105"/>
    </location>
</feature>
<reference evidence="2" key="1">
    <citation type="submission" date="2023-02" db="EMBL/GenBank/DDBJ databases">
        <title>Genome of toxic invasive species Heracleum sosnowskyi carries increased number of genes despite the absence of recent whole-genome duplications.</title>
        <authorList>
            <person name="Schelkunov M."/>
            <person name="Shtratnikova V."/>
            <person name="Makarenko M."/>
            <person name="Klepikova A."/>
            <person name="Omelchenko D."/>
            <person name="Novikova G."/>
            <person name="Obukhova E."/>
            <person name="Bogdanov V."/>
            <person name="Penin A."/>
            <person name="Logacheva M."/>
        </authorList>
    </citation>
    <scope>NUCLEOTIDE SEQUENCE</scope>
    <source>
        <strain evidence="2">Hsosn_3</strain>
        <tissue evidence="2">Leaf</tissue>
    </source>
</reference>
<dbReference type="AlphaFoldDB" id="A0AAD8I7H2"/>
<name>A0AAD8I7H2_9APIA</name>
<keyword evidence="3" id="KW-1185">Reference proteome</keyword>
<reference evidence="2" key="2">
    <citation type="submission" date="2023-05" db="EMBL/GenBank/DDBJ databases">
        <authorList>
            <person name="Schelkunov M.I."/>
        </authorList>
    </citation>
    <scope>NUCLEOTIDE SEQUENCE</scope>
    <source>
        <strain evidence="2">Hsosn_3</strain>
        <tissue evidence="2">Leaf</tissue>
    </source>
</reference>
<organism evidence="2 3">
    <name type="scientific">Heracleum sosnowskyi</name>
    <dbReference type="NCBI Taxonomy" id="360622"/>
    <lineage>
        <taxon>Eukaryota</taxon>
        <taxon>Viridiplantae</taxon>
        <taxon>Streptophyta</taxon>
        <taxon>Embryophyta</taxon>
        <taxon>Tracheophyta</taxon>
        <taxon>Spermatophyta</taxon>
        <taxon>Magnoliopsida</taxon>
        <taxon>eudicotyledons</taxon>
        <taxon>Gunneridae</taxon>
        <taxon>Pentapetalae</taxon>
        <taxon>asterids</taxon>
        <taxon>campanulids</taxon>
        <taxon>Apiales</taxon>
        <taxon>Apiaceae</taxon>
        <taxon>Apioideae</taxon>
        <taxon>apioid superclade</taxon>
        <taxon>Tordylieae</taxon>
        <taxon>Tordyliinae</taxon>
        <taxon>Heracleum</taxon>
    </lineage>
</organism>